<proteinExistence type="predicted"/>
<dbReference type="EMBL" id="MU827308">
    <property type="protein sequence ID" value="KAJ7361834.1"/>
    <property type="molecule type" value="Genomic_DNA"/>
</dbReference>
<protein>
    <submittedName>
        <fullName evidence="1">Uncharacterized protein</fullName>
    </submittedName>
</protein>
<reference evidence="1" key="1">
    <citation type="submission" date="2023-01" db="EMBL/GenBank/DDBJ databases">
        <title>Genome assembly of the deep-sea coral Lophelia pertusa.</title>
        <authorList>
            <person name="Herrera S."/>
            <person name="Cordes E."/>
        </authorList>
    </citation>
    <scope>NUCLEOTIDE SEQUENCE</scope>
    <source>
        <strain evidence="1">USNM1676648</strain>
        <tissue evidence="1">Polyp</tissue>
    </source>
</reference>
<dbReference type="AlphaFoldDB" id="A0A9W9YSQ5"/>
<evidence type="ECO:0000313" key="1">
    <source>
        <dbReference type="EMBL" id="KAJ7361834.1"/>
    </source>
</evidence>
<evidence type="ECO:0000313" key="2">
    <source>
        <dbReference type="Proteomes" id="UP001163046"/>
    </source>
</evidence>
<gene>
    <name evidence="1" type="ORF">OS493_014475</name>
</gene>
<comment type="caution">
    <text evidence="1">The sequence shown here is derived from an EMBL/GenBank/DDBJ whole genome shotgun (WGS) entry which is preliminary data.</text>
</comment>
<name>A0A9W9YSQ5_9CNID</name>
<organism evidence="1 2">
    <name type="scientific">Desmophyllum pertusum</name>
    <dbReference type="NCBI Taxonomy" id="174260"/>
    <lineage>
        <taxon>Eukaryota</taxon>
        <taxon>Metazoa</taxon>
        <taxon>Cnidaria</taxon>
        <taxon>Anthozoa</taxon>
        <taxon>Hexacorallia</taxon>
        <taxon>Scleractinia</taxon>
        <taxon>Caryophylliina</taxon>
        <taxon>Caryophylliidae</taxon>
        <taxon>Desmophyllum</taxon>
    </lineage>
</organism>
<accession>A0A9W9YSQ5</accession>
<keyword evidence="2" id="KW-1185">Reference proteome</keyword>
<dbReference type="Proteomes" id="UP001163046">
    <property type="component" value="Unassembled WGS sequence"/>
</dbReference>
<sequence>MILLVCGLWYNETADQLARAAELIGPMQLHPSDFRNNEERQLEKIRLPETMVPQQDGVYRYPSSDIVLTKDREAKQHASSLRG</sequence>